<reference evidence="2 3" key="1">
    <citation type="submission" date="2019-12" db="EMBL/GenBank/DDBJ databases">
        <authorList>
            <person name="Scholz U."/>
            <person name="Mascher M."/>
            <person name="Fiebig A."/>
        </authorList>
    </citation>
    <scope>NUCLEOTIDE SEQUENCE</scope>
</reference>
<evidence type="ECO:0000256" key="1">
    <source>
        <dbReference type="SAM" id="MobiDB-lite"/>
    </source>
</evidence>
<sequence>MLYFCSQSHVGLNPHPRYPDTESHQNLV</sequence>
<dbReference type="EMBL" id="LR743598">
    <property type="protein sequence ID" value="CAA2628464.1"/>
    <property type="molecule type" value="Genomic_DNA"/>
</dbReference>
<evidence type="ECO:0000313" key="3">
    <source>
        <dbReference type="Proteomes" id="UP001189122"/>
    </source>
</evidence>
<keyword evidence="3" id="KW-1185">Reference proteome</keyword>
<name>A0A7I8JE85_SPIIN</name>
<gene>
    <name evidence="2" type="ORF">SI7747_11014106</name>
</gene>
<protein>
    <submittedName>
        <fullName evidence="2">Uncharacterized protein</fullName>
    </submittedName>
</protein>
<feature type="region of interest" description="Disordered" evidence="1">
    <location>
        <begin position="1"/>
        <end position="28"/>
    </location>
</feature>
<dbReference type="Proteomes" id="UP001189122">
    <property type="component" value="Unassembled WGS sequence"/>
</dbReference>
<accession>A0A7I8JE85</accession>
<feature type="compositionally biased region" description="Polar residues" evidence="1">
    <location>
        <begin position="1"/>
        <end position="10"/>
    </location>
</feature>
<dbReference type="AlphaFoldDB" id="A0A7I8JE85"/>
<evidence type="ECO:0000313" key="2">
    <source>
        <dbReference type="EMBL" id="CAA2628464.1"/>
    </source>
</evidence>
<proteinExistence type="predicted"/>
<feature type="compositionally biased region" description="Basic and acidic residues" evidence="1">
    <location>
        <begin position="17"/>
        <end position="28"/>
    </location>
</feature>
<dbReference type="EMBL" id="CACRZD030000011">
    <property type="protein sequence ID" value="CAA6667712.1"/>
    <property type="molecule type" value="Genomic_DNA"/>
</dbReference>
<organism evidence="2">
    <name type="scientific">Spirodela intermedia</name>
    <name type="common">Intermediate duckweed</name>
    <dbReference type="NCBI Taxonomy" id="51605"/>
    <lineage>
        <taxon>Eukaryota</taxon>
        <taxon>Viridiplantae</taxon>
        <taxon>Streptophyta</taxon>
        <taxon>Embryophyta</taxon>
        <taxon>Tracheophyta</taxon>
        <taxon>Spermatophyta</taxon>
        <taxon>Magnoliopsida</taxon>
        <taxon>Liliopsida</taxon>
        <taxon>Araceae</taxon>
        <taxon>Lemnoideae</taxon>
        <taxon>Spirodela</taxon>
    </lineage>
</organism>